<dbReference type="Pfam" id="PF00534">
    <property type="entry name" value="Glycos_transf_1"/>
    <property type="match status" value="1"/>
</dbReference>
<accession>A0A484HLK4</accession>
<dbReference type="PANTHER" id="PTHR46401:SF2">
    <property type="entry name" value="GLYCOSYLTRANSFERASE WBBK-RELATED"/>
    <property type="match status" value="1"/>
</dbReference>
<dbReference type="InterPro" id="IPR001296">
    <property type="entry name" value="Glyco_trans_1"/>
</dbReference>
<evidence type="ECO:0000256" key="1">
    <source>
        <dbReference type="ARBA" id="ARBA00022679"/>
    </source>
</evidence>
<dbReference type="PANTHER" id="PTHR46401">
    <property type="entry name" value="GLYCOSYLTRANSFERASE WBBK-RELATED"/>
    <property type="match status" value="1"/>
</dbReference>
<dbReference type="EMBL" id="CAACVI010000034">
    <property type="protein sequence ID" value="VEN74476.1"/>
    <property type="molecule type" value="Genomic_DNA"/>
</dbReference>
<dbReference type="AlphaFoldDB" id="A0A484HLK4"/>
<feature type="domain" description="Glycosyl transferase family 1" evidence="2">
    <location>
        <begin position="171"/>
        <end position="324"/>
    </location>
</feature>
<evidence type="ECO:0000259" key="2">
    <source>
        <dbReference type="Pfam" id="PF00534"/>
    </source>
</evidence>
<protein>
    <submittedName>
        <fullName evidence="3">Glycosyltransferase</fullName>
    </submittedName>
</protein>
<evidence type="ECO:0000313" key="3">
    <source>
        <dbReference type="EMBL" id="VEN74476.1"/>
    </source>
</evidence>
<dbReference type="SUPFAM" id="SSF53756">
    <property type="entry name" value="UDP-Glycosyltransferase/glycogen phosphorylase"/>
    <property type="match status" value="1"/>
</dbReference>
<dbReference type="Gene3D" id="3.40.50.2000">
    <property type="entry name" value="Glycogen Phosphorylase B"/>
    <property type="match status" value="1"/>
</dbReference>
<keyword evidence="1 3" id="KW-0808">Transferase</keyword>
<gene>
    <name evidence="3" type="ORF">EPICR_40055</name>
</gene>
<sequence>MLIINAPNVHSGGGYTLLRGLLKALDNSITGFIFLDKRFYLDFSIPRSFTVHRVAPTLRGRLSGELKLKSLVNKKDLVFCFGNLPPLFRLKGKTCVYLQNRHLLESGMLKGFSPSTRLKITLERRWLSWREKNVDIFLVQTPSMQRIMKNNFGNESKIIPFHTDVTNYQRFFKKSNQLENKKWDFIYVASGDPHKNHHRLIKAWIYLAEEGITPTLCLTIDKKKYHKLCAWIENIKKAYGLNIYNSGKKPYKSVIELYRNAGALIYPSLCETIGLPLIEARSEGLPILASELDYVRDVVEPEQSFDPVSEISMGRAVKRFLGAPMEKLDIKEPHSFIKEILKIS</sequence>
<reference evidence="3" key="1">
    <citation type="submission" date="2019-01" db="EMBL/GenBank/DDBJ databases">
        <authorList>
            <consortium name="Genoscope - CEA"/>
            <person name="William W."/>
        </authorList>
    </citation>
    <scope>NUCLEOTIDE SEQUENCE</scope>
    <source>
        <strain evidence="3">CR-1</strain>
    </source>
</reference>
<dbReference type="GO" id="GO:0016757">
    <property type="term" value="F:glycosyltransferase activity"/>
    <property type="evidence" value="ECO:0007669"/>
    <property type="project" value="InterPro"/>
</dbReference>
<name>A0A484HLK4_9BACT</name>
<organism evidence="3">
    <name type="scientific">uncultured Desulfobacteraceae bacterium</name>
    <dbReference type="NCBI Taxonomy" id="218296"/>
    <lineage>
        <taxon>Bacteria</taxon>
        <taxon>Pseudomonadati</taxon>
        <taxon>Thermodesulfobacteriota</taxon>
        <taxon>Desulfobacteria</taxon>
        <taxon>Desulfobacterales</taxon>
        <taxon>Desulfobacteraceae</taxon>
        <taxon>environmental samples</taxon>
    </lineage>
</organism>
<proteinExistence type="predicted"/>